<dbReference type="EMBL" id="CM027681">
    <property type="protein sequence ID" value="KAG0542499.1"/>
    <property type="molecule type" value="Genomic_DNA"/>
</dbReference>
<dbReference type="InterPro" id="IPR022043">
    <property type="entry name" value="CAF1A_DD"/>
</dbReference>
<organism evidence="4 5">
    <name type="scientific">Sorghum bicolor</name>
    <name type="common">Sorghum</name>
    <name type="synonym">Sorghum vulgare</name>
    <dbReference type="NCBI Taxonomy" id="4558"/>
    <lineage>
        <taxon>Eukaryota</taxon>
        <taxon>Viridiplantae</taxon>
        <taxon>Streptophyta</taxon>
        <taxon>Embryophyta</taxon>
        <taxon>Tracheophyta</taxon>
        <taxon>Spermatophyta</taxon>
        <taxon>Magnoliopsida</taxon>
        <taxon>Liliopsida</taxon>
        <taxon>Poales</taxon>
        <taxon>Poaceae</taxon>
        <taxon>PACMAD clade</taxon>
        <taxon>Panicoideae</taxon>
        <taxon>Andropogonodae</taxon>
        <taxon>Andropogoneae</taxon>
        <taxon>Sorghinae</taxon>
        <taxon>Sorghum</taxon>
    </lineage>
</organism>
<feature type="region of interest" description="Disordered" evidence="1">
    <location>
        <begin position="412"/>
        <end position="433"/>
    </location>
</feature>
<evidence type="ECO:0000259" key="2">
    <source>
        <dbReference type="Pfam" id="PF12253"/>
    </source>
</evidence>
<evidence type="ECO:0000256" key="1">
    <source>
        <dbReference type="SAM" id="MobiDB-lite"/>
    </source>
</evidence>
<feature type="region of interest" description="Disordered" evidence="1">
    <location>
        <begin position="718"/>
        <end position="762"/>
    </location>
</feature>
<feature type="compositionally biased region" description="Basic and acidic residues" evidence="1">
    <location>
        <begin position="247"/>
        <end position="302"/>
    </location>
</feature>
<dbReference type="AlphaFoldDB" id="A0A921US96"/>
<feature type="region of interest" description="Disordered" evidence="1">
    <location>
        <begin position="240"/>
        <end position="303"/>
    </location>
</feature>
<accession>A0A921US96</accession>
<dbReference type="Pfam" id="PF12253">
    <property type="entry name" value="CAF1A_dimeriz"/>
    <property type="match status" value="1"/>
</dbReference>
<evidence type="ECO:0000313" key="4">
    <source>
        <dbReference type="EMBL" id="KAG0542499.1"/>
    </source>
</evidence>
<gene>
    <name evidence="4" type="ORF">BDA96_02G109500</name>
</gene>
<evidence type="ECO:0008006" key="6">
    <source>
        <dbReference type="Google" id="ProtNLM"/>
    </source>
</evidence>
<evidence type="ECO:0000313" key="5">
    <source>
        <dbReference type="Proteomes" id="UP000807115"/>
    </source>
</evidence>
<feature type="region of interest" description="Disordered" evidence="1">
    <location>
        <begin position="1"/>
        <end position="34"/>
    </location>
</feature>
<comment type="caution">
    <text evidence="4">The sequence shown here is derived from an EMBL/GenBank/DDBJ whole genome shotgun (WGS) entry which is preliminary data.</text>
</comment>
<dbReference type="PANTHER" id="PTHR15272">
    <property type="entry name" value="CHROMATIN ASSEMBLY FACTOR 1 SUBUNIT A CAF-1 SUBUNIT A"/>
    <property type="match status" value="1"/>
</dbReference>
<dbReference type="PANTHER" id="PTHR15272:SF7">
    <property type="entry name" value="OS07G0273301 PROTEIN"/>
    <property type="match status" value="1"/>
</dbReference>
<dbReference type="InterPro" id="IPR048800">
    <property type="entry name" value="Cac1-like_C"/>
</dbReference>
<feature type="domain" description="Chromatin assembly factor 1 subunit A dimerization" evidence="2">
    <location>
        <begin position="463"/>
        <end position="511"/>
    </location>
</feature>
<feature type="domain" description="Chromatin assembly factor 1 subunit Cac1-like C-terminal" evidence="3">
    <location>
        <begin position="640"/>
        <end position="690"/>
    </location>
</feature>
<reference evidence="4" key="2">
    <citation type="submission" date="2020-10" db="EMBL/GenBank/DDBJ databases">
        <authorList>
            <person name="Cooper E.A."/>
            <person name="Brenton Z.W."/>
            <person name="Flinn B.S."/>
            <person name="Jenkins J."/>
            <person name="Shu S."/>
            <person name="Flowers D."/>
            <person name="Luo F."/>
            <person name="Wang Y."/>
            <person name="Xia P."/>
            <person name="Barry K."/>
            <person name="Daum C."/>
            <person name="Lipzen A."/>
            <person name="Yoshinaga Y."/>
            <person name="Schmutz J."/>
            <person name="Saski C."/>
            <person name="Vermerris W."/>
            <person name="Kresovich S."/>
        </authorList>
    </citation>
    <scope>NUCLEOTIDE SEQUENCE</scope>
</reference>
<protein>
    <recommendedName>
        <fullName evidence="6">Chromatin assembly factor 1 subunit FSM</fullName>
    </recommendedName>
</protein>
<feature type="region of interest" description="Disordered" evidence="1">
    <location>
        <begin position="321"/>
        <end position="340"/>
    </location>
</feature>
<feature type="compositionally biased region" description="Polar residues" evidence="1">
    <location>
        <begin position="718"/>
        <end position="739"/>
    </location>
</feature>
<sequence>MDGDKAKGSAPDRASGAPEPTKKQEKRKRASAELGVVDKESASAEWQREIDALYEYYKEVSGCQLNPEELSCTTSDSVIACLLEESSLSCAKLTDEIYKRMKLEDGVTESSVRTSVLNIGRRSSYGISAMDVDGLEDESDSSLWCWETQDLALLPFHLHSSLSIRRKARKLIHKRIMILSGKLAAKDASNARSNQNSFMENAGEVLDLDKIRSIVESKHKNDADITKMHSKTEAQELQAISKAVKKQQTEQKKKERELRHMNEKTEREAKRIERENKRLKKHQEEEERAKKKKEKEEAELKRKASIQKQANLMERFLKRKANSNTESSGSHHLERTKCSKSSGNIEELAVAATSGMDCTLSKGSHLSMEELRMMHVVKWRKVYQHNRLCHWGVRRCPKIQLFPELRLQKSSAAITSDSMSTPTKEQSSQKSTGSLDITKLLDELEIPSRSQNSISSSVLLVKKLLQFDKSSRPAYYGTWRKKSSTVSARQPFQKDEELNYDVQSDEEWEEGMQCEPVCVKFDEISTLLSIPGVTVEELNALLQRQKALHIITEHALEIDRPLVISNLDHRKLDLLNAEDITGMLKMEKICLQALCMKKYPGSPIIDVPVVNMTIEDGFCRSNKKSPRTPVSSKAISESDMPEFAKLVASCPQGMVKLVELLHETFPYVSKARLKNKVREIAEFTSNRWQVKQDILDRYSFSLSPDKGEGPKCAALCSSQQRQPPNELGNTGESSTQCSLKSEMVRQQFGAQGPHGSARHPDP</sequence>
<proteinExistence type="predicted"/>
<name>A0A921US96_SORBI</name>
<dbReference type="Proteomes" id="UP000807115">
    <property type="component" value="Chromosome 2"/>
</dbReference>
<reference evidence="4" key="1">
    <citation type="journal article" date="2019" name="BMC Genomics">
        <title>A new reference genome for Sorghum bicolor reveals high levels of sequence similarity between sweet and grain genotypes: implications for the genetics of sugar metabolism.</title>
        <authorList>
            <person name="Cooper E.A."/>
            <person name="Brenton Z.W."/>
            <person name="Flinn B.S."/>
            <person name="Jenkins J."/>
            <person name="Shu S."/>
            <person name="Flowers D."/>
            <person name="Luo F."/>
            <person name="Wang Y."/>
            <person name="Xia P."/>
            <person name="Barry K."/>
            <person name="Daum C."/>
            <person name="Lipzen A."/>
            <person name="Yoshinaga Y."/>
            <person name="Schmutz J."/>
            <person name="Saski C."/>
            <person name="Vermerris W."/>
            <person name="Kresovich S."/>
        </authorList>
    </citation>
    <scope>NUCLEOTIDE SEQUENCE</scope>
</reference>
<evidence type="ECO:0000259" key="3">
    <source>
        <dbReference type="Pfam" id="PF21796"/>
    </source>
</evidence>
<dbReference type="Pfam" id="PF21796">
    <property type="entry name" value="Cac1_C"/>
    <property type="match status" value="1"/>
</dbReference>